<feature type="signal peptide" evidence="1">
    <location>
        <begin position="1"/>
        <end position="16"/>
    </location>
</feature>
<gene>
    <name evidence="2" type="ORF">BN2614_LOCUS1</name>
</gene>
<keyword evidence="3" id="KW-1185">Reference proteome</keyword>
<proteinExistence type="predicted"/>
<organism evidence="2 3">
    <name type="scientific">Gulo gulo</name>
    <name type="common">Wolverine</name>
    <name type="synonym">Gluton</name>
    <dbReference type="NCBI Taxonomy" id="48420"/>
    <lineage>
        <taxon>Eukaryota</taxon>
        <taxon>Metazoa</taxon>
        <taxon>Chordata</taxon>
        <taxon>Craniata</taxon>
        <taxon>Vertebrata</taxon>
        <taxon>Euteleostomi</taxon>
        <taxon>Mammalia</taxon>
        <taxon>Eutheria</taxon>
        <taxon>Laurasiatheria</taxon>
        <taxon>Carnivora</taxon>
        <taxon>Caniformia</taxon>
        <taxon>Musteloidea</taxon>
        <taxon>Mustelidae</taxon>
        <taxon>Guloninae</taxon>
        <taxon>Gulo</taxon>
    </lineage>
</organism>
<name>A0A9X9Q4E6_GULGU</name>
<evidence type="ECO:0000256" key="1">
    <source>
        <dbReference type="SAM" id="SignalP"/>
    </source>
</evidence>
<keyword evidence="1" id="KW-0732">Signal</keyword>
<feature type="chain" id="PRO_5040924694" evidence="1">
    <location>
        <begin position="17"/>
        <end position="94"/>
    </location>
</feature>
<dbReference type="EMBL" id="CYRY02033925">
    <property type="protein sequence ID" value="VCX10576.1"/>
    <property type="molecule type" value="Genomic_DNA"/>
</dbReference>
<reference evidence="2 3" key="1">
    <citation type="submission" date="2018-10" db="EMBL/GenBank/DDBJ databases">
        <authorList>
            <person name="Ekblom R."/>
            <person name="Jareborg N."/>
        </authorList>
    </citation>
    <scope>NUCLEOTIDE SEQUENCE [LARGE SCALE GENOMIC DNA]</scope>
    <source>
        <tissue evidence="2">Muscle</tissue>
    </source>
</reference>
<evidence type="ECO:0000313" key="3">
    <source>
        <dbReference type="Proteomes" id="UP000269945"/>
    </source>
</evidence>
<feature type="non-terminal residue" evidence="2">
    <location>
        <position position="1"/>
    </location>
</feature>
<comment type="caution">
    <text evidence="2">The sequence shown here is derived from an EMBL/GenBank/DDBJ whole genome shotgun (WGS) entry which is preliminary data.</text>
</comment>
<evidence type="ECO:0000313" key="2">
    <source>
        <dbReference type="EMBL" id="VCX10576.1"/>
    </source>
</evidence>
<dbReference type="AlphaFoldDB" id="A0A9X9Q4E6"/>
<protein>
    <submittedName>
        <fullName evidence="2">Uncharacterized protein</fullName>
    </submittedName>
</protein>
<dbReference type="Proteomes" id="UP000269945">
    <property type="component" value="Unassembled WGS sequence"/>
</dbReference>
<sequence length="94" mass="9895">AIAWLQTVSVFALSSASQPSGTAAAVPTLGPPALAFKPSSSASRSILTPPHRTALSAQRSLLLPRRDPKSAKRLSANRFALLLRHLTFPPGARL</sequence>
<accession>A0A9X9Q4E6</accession>